<protein>
    <recommendedName>
        <fullName evidence="2">DUF1308 domain-containing protein</fullName>
    </recommendedName>
</protein>
<keyword evidence="4" id="KW-1185">Reference proteome</keyword>
<evidence type="ECO:0000256" key="1">
    <source>
        <dbReference type="SAM" id="MobiDB-lite"/>
    </source>
</evidence>
<sequence>MGSIDDSTSAAVPEWERSHQTPENEQEQDAAVSRQHMLDEARRHLSLSEFYIPEIERFLEVVSSKVKTPRLTGLPAFIRKLKKDYEIMQWVVGELAEGEPDEETLKAVGRKLVASATIIQHEAVHWDILKRCRSFAVVDQTFQGSDKEGRRKEVSQLPSGNGREKQQLHRTLKEQSKVEVDAGTADDRQRLGLGEYELGDDVDPEEWEDMPLAKQIRRLVAAARINRHDYRIPRVRVIMPNLSRGDNTDIDVLLDQLTRLDPSVEVVIEDSTGDFMRTLPPPDFETAVRNLMGDEMDGLTDTLNMDHTILIDLISDITHSRLEPQPWQAQTTRAQIEEEIKNDGLMARTLYPILQGRSLVCTQEAAEHFHQVLSTVGTPTEKERGRLLVPFDDETRNTPPEAIRSRFAQLSIHPLPHSVQIPIRILPEPWTISTVQAAISDGRLPHVALDVAKCGGFKSSKLSIYMYGWASGVTTVTSNKEVRGQIRTWVETNRRSDEELGPVIWRVDVTRNLLAKSATPPAGFIDEVVESGENARQR</sequence>
<name>A0ABR0SZ28_9HYPO</name>
<evidence type="ECO:0000259" key="2">
    <source>
        <dbReference type="Pfam" id="PF07000"/>
    </source>
</evidence>
<dbReference type="PANTHER" id="PTHR13379">
    <property type="entry name" value="UNCHARACTERIZED DUF1308"/>
    <property type="match status" value="1"/>
</dbReference>
<organism evidence="3 4">
    <name type="scientific">Cladobotryum mycophilum</name>
    <dbReference type="NCBI Taxonomy" id="491253"/>
    <lineage>
        <taxon>Eukaryota</taxon>
        <taxon>Fungi</taxon>
        <taxon>Dikarya</taxon>
        <taxon>Ascomycota</taxon>
        <taxon>Pezizomycotina</taxon>
        <taxon>Sordariomycetes</taxon>
        <taxon>Hypocreomycetidae</taxon>
        <taxon>Hypocreales</taxon>
        <taxon>Hypocreaceae</taxon>
        <taxon>Cladobotryum</taxon>
    </lineage>
</organism>
<dbReference type="InterPro" id="IPR010733">
    <property type="entry name" value="DUF1308"/>
</dbReference>
<gene>
    <name evidence="3" type="ORF">PT974_02330</name>
</gene>
<feature type="region of interest" description="Disordered" evidence="1">
    <location>
        <begin position="1"/>
        <end position="35"/>
    </location>
</feature>
<dbReference type="EMBL" id="JAVFKD010000002">
    <property type="protein sequence ID" value="KAK5996981.1"/>
    <property type="molecule type" value="Genomic_DNA"/>
</dbReference>
<feature type="region of interest" description="Disordered" evidence="1">
    <location>
        <begin position="147"/>
        <end position="185"/>
    </location>
</feature>
<feature type="compositionally biased region" description="Polar residues" evidence="1">
    <location>
        <begin position="1"/>
        <end position="10"/>
    </location>
</feature>
<feature type="domain" description="DUF1308" evidence="2">
    <location>
        <begin position="303"/>
        <end position="389"/>
    </location>
</feature>
<accession>A0ABR0SZ28</accession>
<dbReference type="Pfam" id="PF07000">
    <property type="entry name" value="DUF1308"/>
    <property type="match status" value="1"/>
</dbReference>
<proteinExistence type="predicted"/>
<evidence type="ECO:0000313" key="4">
    <source>
        <dbReference type="Proteomes" id="UP001338125"/>
    </source>
</evidence>
<dbReference type="Proteomes" id="UP001338125">
    <property type="component" value="Unassembled WGS sequence"/>
</dbReference>
<feature type="compositionally biased region" description="Basic and acidic residues" evidence="1">
    <location>
        <begin position="162"/>
        <end position="185"/>
    </location>
</feature>
<dbReference type="PANTHER" id="PTHR13379:SF0">
    <property type="entry name" value="UPF0415 PROTEIN C7ORF25"/>
    <property type="match status" value="1"/>
</dbReference>
<evidence type="ECO:0000313" key="3">
    <source>
        <dbReference type="EMBL" id="KAK5996981.1"/>
    </source>
</evidence>
<comment type="caution">
    <text evidence="3">The sequence shown here is derived from an EMBL/GenBank/DDBJ whole genome shotgun (WGS) entry which is preliminary data.</text>
</comment>
<reference evidence="3 4" key="1">
    <citation type="submission" date="2024-01" db="EMBL/GenBank/DDBJ databases">
        <title>Complete genome of Cladobotryum mycophilum ATHUM6906.</title>
        <authorList>
            <person name="Christinaki A.C."/>
            <person name="Myridakis A.I."/>
            <person name="Kouvelis V.N."/>
        </authorList>
    </citation>
    <scope>NUCLEOTIDE SEQUENCE [LARGE SCALE GENOMIC DNA]</scope>
    <source>
        <strain evidence="3 4">ATHUM6906</strain>
    </source>
</reference>